<dbReference type="CDD" id="cd00201">
    <property type="entry name" value="WW"/>
    <property type="match status" value="2"/>
</dbReference>
<dbReference type="Gene3D" id="2.20.70.10">
    <property type="match status" value="2"/>
</dbReference>
<dbReference type="InterPro" id="IPR032348">
    <property type="entry name" value="HECW_N"/>
</dbReference>
<dbReference type="UniPathway" id="UPA00143"/>
<comment type="catalytic activity">
    <reaction evidence="1">
        <text>S-ubiquitinyl-[E2 ubiquitin-conjugating enzyme]-L-cysteine + [acceptor protein]-L-lysine = [E2 ubiquitin-conjugating enzyme]-L-cysteine + N(6)-ubiquitinyl-[acceptor protein]-L-lysine.</text>
        <dbReference type="EC" id="2.3.2.26"/>
    </reaction>
</comment>
<keyword evidence="13" id="KW-1185">Reference proteome</keyword>
<keyword evidence="5" id="KW-0677">Repeat</keyword>
<dbReference type="PROSITE" id="PS50004">
    <property type="entry name" value="C2"/>
    <property type="match status" value="1"/>
</dbReference>
<dbReference type="FunFam" id="3.30.2160.10:FF:000005">
    <property type="entry name" value="E3 ubiquitin-protein ligase HECW2 isoform X1"/>
    <property type="match status" value="1"/>
</dbReference>
<feature type="compositionally biased region" description="Polar residues" evidence="8">
    <location>
        <begin position="497"/>
        <end position="509"/>
    </location>
</feature>
<feature type="region of interest" description="Disordered" evidence="8">
    <location>
        <begin position="1"/>
        <end position="32"/>
    </location>
</feature>
<dbReference type="SUPFAM" id="SSF51045">
    <property type="entry name" value="WW domain"/>
    <property type="match status" value="2"/>
</dbReference>
<dbReference type="Gene3D" id="3.30.2410.10">
    <property type="entry name" value="Hect, E3 ligase catalytic domain"/>
    <property type="match status" value="1"/>
</dbReference>
<feature type="compositionally biased region" description="Low complexity" evidence="8">
    <location>
        <begin position="979"/>
        <end position="996"/>
    </location>
</feature>
<dbReference type="GO" id="GO:0061630">
    <property type="term" value="F:ubiquitin protein ligase activity"/>
    <property type="evidence" value="ECO:0000318"/>
    <property type="project" value="GO_Central"/>
</dbReference>
<dbReference type="SUPFAM" id="SSF49562">
    <property type="entry name" value="C2 domain (Calcium/lipid-binding domain, CaLB)"/>
    <property type="match status" value="1"/>
</dbReference>
<dbReference type="FunFam" id="3.30.2410.10:FF:000002">
    <property type="entry name" value="E3 ubiquitin-protein ligase HECW2"/>
    <property type="match status" value="1"/>
</dbReference>
<keyword evidence="6 7" id="KW-0833">Ubl conjugation pathway</keyword>
<dbReference type="GeneID" id="764826"/>
<feature type="compositionally biased region" description="Low complexity" evidence="8">
    <location>
        <begin position="616"/>
        <end position="642"/>
    </location>
</feature>
<evidence type="ECO:0000313" key="13">
    <source>
        <dbReference type="Proteomes" id="UP000007110"/>
    </source>
</evidence>
<dbReference type="PANTHER" id="PTHR11254:SF320">
    <property type="entry name" value="HECT-TYPE E3 UBIQUITIN TRANSFERASE"/>
    <property type="match status" value="1"/>
</dbReference>
<feature type="compositionally biased region" description="Basic and acidic residues" evidence="8">
    <location>
        <begin position="606"/>
        <end position="615"/>
    </location>
</feature>
<dbReference type="SMART" id="SM00456">
    <property type="entry name" value="WW"/>
    <property type="match status" value="2"/>
</dbReference>
<dbReference type="OrthoDB" id="5987976at2759"/>
<dbReference type="SMART" id="SM00239">
    <property type="entry name" value="C2"/>
    <property type="match status" value="1"/>
</dbReference>
<feature type="region of interest" description="Disordered" evidence="8">
    <location>
        <begin position="1265"/>
        <end position="1289"/>
    </location>
</feature>
<feature type="region of interest" description="Disordered" evidence="8">
    <location>
        <begin position="233"/>
        <end position="269"/>
    </location>
</feature>
<accession>A0A7M7P5A8</accession>
<dbReference type="OMA" id="PANWEMK"/>
<dbReference type="RefSeq" id="XP_030846518.1">
    <property type="nucleotide sequence ID" value="XM_030990658.1"/>
</dbReference>
<dbReference type="Pfam" id="PF00632">
    <property type="entry name" value="HECT"/>
    <property type="match status" value="1"/>
</dbReference>
<evidence type="ECO:0000256" key="4">
    <source>
        <dbReference type="ARBA" id="ARBA00022679"/>
    </source>
</evidence>
<feature type="domain" description="C2" evidence="9">
    <location>
        <begin position="189"/>
        <end position="337"/>
    </location>
</feature>
<dbReference type="FunFam" id="2.60.40.2840:FF:000001">
    <property type="entry name" value="E3 ubiquitin-protein ligase HECW2 isoform X1"/>
    <property type="match status" value="1"/>
</dbReference>
<evidence type="ECO:0000259" key="9">
    <source>
        <dbReference type="PROSITE" id="PS50004"/>
    </source>
</evidence>
<feature type="region of interest" description="Disordered" evidence="8">
    <location>
        <begin position="867"/>
        <end position="889"/>
    </location>
</feature>
<dbReference type="SMART" id="SM00119">
    <property type="entry name" value="HECTc"/>
    <property type="match status" value="1"/>
</dbReference>
<proteinExistence type="predicted"/>
<dbReference type="GO" id="GO:0048814">
    <property type="term" value="P:regulation of dendrite morphogenesis"/>
    <property type="evidence" value="ECO:0000318"/>
    <property type="project" value="GO_Central"/>
</dbReference>
<dbReference type="InterPro" id="IPR050409">
    <property type="entry name" value="E3_ubiq-protein_ligase"/>
</dbReference>
<dbReference type="EnsemblMetazoa" id="XM_030990658">
    <property type="protein sequence ID" value="XP_030846518"/>
    <property type="gene ID" value="LOC764826"/>
</dbReference>
<reference evidence="13" key="1">
    <citation type="submission" date="2015-02" db="EMBL/GenBank/DDBJ databases">
        <title>Genome sequencing for Strongylocentrotus purpuratus.</title>
        <authorList>
            <person name="Murali S."/>
            <person name="Liu Y."/>
            <person name="Vee V."/>
            <person name="English A."/>
            <person name="Wang M."/>
            <person name="Skinner E."/>
            <person name="Han Y."/>
            <person name="Muzny D.M."/>
            <person name="Worley K.C."/>
            <person name="Gibbs R.A."/>
        </authorList>
    </citation>
    <scope>NUCLEOTIDE SEQUENCE</scope>
</reference>
<dbReference type="EC" id="2.3.2.26" evidence="3"/>
<feature type="compositionally biased region" description="Low complexity" evidence="8">
    <location>
        <begin position="712"/>
        <end position="738"/>
    </location>
</feature>
<dbReference type="Pfam" id="PF16562">
    <property type="entry name" value="HECW_N"/>
    <property type="match status" value="1"/>
</dbReference>
<feature type="domain" description="HECT" evidence="11">
    <location>
        <begin position="1341"/>
        <end position="1676"/>
    </location>
</feature>
<feature type="compositionally biased region" description="Low complexity" evidence="8">
    <location>
        <begin position="536"/>
        <end position="547"/>
    </location>
</feature>
<dbReference type="InterPro" id="IPR000569">
    <property type="entry name" value="HECT_dom"/>
</dbReference>
<feature type="region of interest" description="Disordered" evidence="8">
    <location>
        <begin position="488"/>
        <end position="514"/>
    </location>
</feature>
<dbReference type="Gene3D" id="2.60.40.2840">
    <property type="match status" value="1"/>
</dbReference>
<feature type="region of interest" description="Disordered" evidence="8">
    <location>
        <begin position="532"/>
        <end position="851"/>
    </location>
</feature>
<evidence type="ECO:0000256" key="5">
    <source>
        <dbReference type="ARBA" id="ARBA00022737"/>
    </source>
</evidence>
<evidence type="ECO:0000256" key="3">
    <source>
        <dbReference type="ARBA" id="ARBA00012485"/>
    </source>
</evidence>
<dbReference type="KEGG" id="spu:764826"/>
<feature type="region of interest" description="Disordered" evidence="8">
    <location>
        <begin position="54"/>
        <end position="78"/>
    </location>
</feature>
<feature type="compositionally biased region" description="Low complexity" evidence="8">
    <location>
        <begin position="660"/>
        <end position="697"/>
    </location>
</feature>
<dbReference type="Gene3D" id="3.90.1750.10">
    <property type="entry name" value="Hect, E3 ligase catalytic domains"/>
    <property type="match status" value="1"/>
</dbReference>
<dbReference type="Gene3D" id="3.30.2160.10">
    <property type="entry name" value="Hect, E3 ligase catalytic domain"/>
    <property type="match status" value="1"/>
</dbReference>
<feature type="compositionally biased region" description="Low complexity" evidence="8">
    <location>
        <begin position="871"/>
        <end position="887"/>
    </location>
</feature>
<keyword evidence="4" id="KW-0808">Transferase</keyword>
<feature type="compositionally biased region" description="Polar residues" evidence="8">
    <location>
        <begin position="746"/>
        <end position="759"/>
    </location>
</feature>
<dbReference type="PROSITE" id="PS50237">
    <property type="entry name" value="HECT"/>
    <property type="match status" value="1"/>
</dbReference>
<dbReference type="Gene3D" id="2.60.40.150">
    <property type="entry name" value="C2 domain"/>
    <property type="match status" value="1"/>
</dbReference>
<feature type="compositionally biased region" description="Basic and acidic residues" evidence="8">
    <location>
        <begin position="553"/>
        <end position="570"/>
    </location>
</feature>
<organism evidence="12 13">
    <name type="scientific">Strongylocentrotus purpuratus</name>
    <name type="common">Purple sea urchin</name>
    <dbReference type="NCBI Taxonomy" id="7668"/>
    <lineage>
        <taxon>Eukaryota</taxon>
        <taxon>Metazoa</taxon>
        <taxon>Echinodermata</taxon>
        <taxon>Eleutherozoa</taxon>
        <taxon>Echinozoa</taxon>
        <taxon>Echinoidea</taxon>
        <taxon>Euechinoidea</taxon>
        <taxon>Echinacea</taxon>
        <taxon>Camarodonta</taxon>
        <taxon>Echinidea</taxon>
        <taxon>Strongylocentrotidae</taxon>
        <taxon>Strongylocentrotus</taxon>
    </lineage>
</organism>
<dbReference type="PANTHER" id="PTHR11254">
    <property type="entry name" value="HECT DOMAIN UBIQUITIN-PROTEIN LIGASE"/>
    <property type="match status" value="1"/>
</dbReference>
<dbReference type="PROSITE" id="PS01159">
    <property type="entry name" value="WW_DOMAIN_1"/>
    <property type="match status" value="2"/>
</dbReference>
<evidence type="ECO:0000259" key="11">
    <source>
        <dbReference type="PROSITE" id="PS50237"/>
    </source>
</evidence>
<dbReference type="FunFam" id="3.90.1750.10:FF:000079">
    <property type="entry name" value="E3 ubiquitin-protein ligase"/>
    <property type="match status" value="1"/>
</dbReference>
<evidence type="ECO:0000313" key="12">
    <source>
        <dbReference type="EnsemblMetazoa" id="XP_030846518"/>
    </source>
</evidence>
<dbReference type="GO" id="GO:0005737">
    <property type="term" value="C:cytoplasm"/>
    <property type="evidence" value="ECO:0000318"/>
    <property type="project" value="GO_Central"/>
</dbReference>
<dbReference type="Pfam" id="PF18436">
    <property type="entry name" value="HECW1_helix"/>
    <property type="match status" value="1"/>
</dbReference>
<dbReference type="CDD" id="cd00078">
    <property type="entry name" value="HECTc"/>
    <property type="match status" value="1"/>
</dbReference>
<dbReference type="InterPro" id="IPR000008">
    <property type="entry name" value="C2_dom"/>
</dbReference>
<dbReference type="Pfam" id="PF00168">
    <property type="entry name" value="C2"/>
    <property type="match status" value="1"/>
</dbReference>
<feature type="compositionally biased region" description="Low complexity" evidence="8">
    <location>
        <begin position="576"/>
        <end position="602"/>
    </location>
</feature>
<feature type="compositionally biased region" description="Low complexity" evidence="8">
    <location>
        <begin position="259"/>
        <end position="269"/>
    </location>
</feature>
<dbReference type="Proteomes" id="UP000007110">
    <property type="component" value="Unassembled WGS sequence"/>
</dbReference>
<comment type="pathway">
    <text evidence="2">Protein modification; protein ubiquitination.</text>
</comment>
<dbReference type="GO" id="GO:0016567">
    <property type="term" value="P:protein ubiquitination"/>
    <property type="evidence" value="ECO:0007669"/>
    <property type="project" value="UniProtKB-UniPathway"/>
</dbReference>
<dbReference type="InterPro" id="IPR036020">
    <property type="entry name" value="WW_dom_sf"/>
</dbReference>
<reference evidence="12" key="2">
    <citation type="submission" date="2021-01" db="UniProtKB">
        <authorList>
            <consortium name="EnsemblMetazoa"/>
        </authorList>
    </citation>
    <scope>IDENTIFICATION</scope>
</reference>
<dbReference type="PROSITE" id="PS50020">
    <property type="entry name" value="WW_DOMAIN_2"/>
    <property type="match status" value="2"/>
</dbReference>
<feature type="compositionally biased region" description="Low complexity" evidence="8">
    <location>
        <begin position="1267"/>
        <end position="1280"/>
    </location>
</feature>
<dbReference type="GO" id="GO:0006511">
    <property type="term" value="P:ubiquitin-dependent protein catabolic process"/>
    <property type="evidence" value="ECO:0000318"/>
    <property type="project" value="GO_Central"/>
</dbReference>
<evidence type="ECO:0000256" key="7">
    <source>
        <dbReference type="PROSITE-ProRule" id="PRU00104"/>
    </source>
</evidence>
<dbReference type="InterPro" id="IPR040524">
    <property type="entry name" value="HECW1_helix"/>
</dbReference>
<protein>
    <recommendedName>
        <fullName evidence="3">HECT-type E3 ubiquitin transferase</fullName>
        <ecNumber evidence="3">2.3.2.26</ecNumber>
    </recommendedName>
</protein>
<evidence type="ECO:0000256" key="8">
    <source>
        <dbReference type="SAM" id="MobiDB-lite"/>
    </source>
</evidence>
<dbReference type="InterPro" id="IPR001202">
    <property type="entry name" value="WW_dom"/>
</dbReference>
<dbReference type="FunFam" id="3.90.1750.10:FF:000036">
    <property type="entry name" value="E3 ubiquitin-protein ligase HECW2"/>
    <property type="match status" value="1"/>
</dbReference>
<feature type="compositionally biased region" description="Polar residues" evidence="8">
    <location>
        <begin position="782"/>
        <end position="807"/>
    </location>
</feature>
<feature type="domain" description="WW" evidence="10">
    <location>
        <begin position="903"/>
        <end position="936"/>
    </location>
</feature>
<dbReference type="InParanoid" id="A0A7M7P5A8"/>
<evidence type="ECO:0000256" key="1">
    <source>
        <dbReference type="ARBA" id="ARBA00000885"/>
    </source>
</evidence>
<name>A0A7M7P5A8_STRPU</name>
<feature type="region of interest" description="Disordered" evidence="8">
    <location>
        <begin position="929"/>
        <end position="1002"/>
    </location>
</feature>
<feature type="region of interest" description="Disordered" evidence="8">
    <location>
        <begin position="1145"/>
        <end position="1174"/>
    </location>
</feature>
<dbReference type="Pfam" id="PF00397">
    <property type="entry name" value="WW"/>
    <property type="match status" value="1"/>
</dbReference>
<evidence type="ECO:0000259" key="10">
    <source>
        <dbReference type="PROSITE" id="PS50020"/>
    </source>
</evidence>
<evidence type="ECO:0000256" key="2">
    <source>
        <dbReference type="ARBA" id="ARBA00004906"/>
    </source>
</evidence>
<sequence>MRERARSKMATLNARGGQVERGSGRSPSSNRSIQDRLGLATMQPFPSIRHMGRLSEQHRSSSDSNLAHPDLQRRAGHQSSLMVSKNEIILGGDHGDSASANVTWDIREDVGSQDWIGLYLIGERNPASYLSYKNRGVSGTHKGQIIWVVDAEPNFTKPLTKVCFKYYHGATGELRACTSTINIKNLDVWDPESDEELDEYDPFIKLTLSGVKAEGLKKGIIFNPHPYIKFHIQTRRPAKDQQQQQQRTNDHHHHHNHHSNTQQHQQQRTTIAENTVMPAWQGQEFTFNVTRVDVLEIEVKDKFNRSHPVISRFLGKLSIPVQRLIEKVALGEHTVTYSLNKRHPSDHVSGYLTFTVNMEEVPDDPIPNGDMGGPPEFIDMTRSASFPVSLRVSGDASVESSPRHSIISEELENAHNSVARSSSAPSHAVNHQREPKAIHIPPIEPPTPTDTSVAAPISNEQWSQATQDMSERSLAQVESIACMYSLHGAGDSPAREPSTTVTTSGTNGESIHRPLTINIPGVQNASALVSSIGTQVTPSPTSRPPVSLASPESDERTSGERNQEENRGRVDINITPPEESAIAPPSPLEAPSSHSISAPIAVSRRRSTDDSESGRSHPSLSPRSSLPDSLSRSSEGSQRSLSDILLKQQIDEEVRRLRSRSSLSNSESSPHQSEQNSESGSSQSNIASPSTPFSSSSIKANGATVERTSADSVASEPVAGSGSSSPSSVPKEQSSVESTDGAAVSHTRNNNNSLSQGASENAVPATIAVGVNGDAPREGVQAISNGPGSTEEQTPSVNGEANKSSPKGSADATPAASTSREDVVPPMGSAPPAGTRTRRRSSSHRNSAVWQKRQGLRAAAAGLHVTIPGATSESSSTDSPTTPVLTPGHRNTYQKYLLPEEDDPLPDNWEARIDQYGRVFYIDHQSRATTWTKPGRNQTGRHERDTRASEQSRQQLDRRYQSIRRTLQSDDNGSRRNSSEGPSASSSSESIPQIQNPRNQQSLMESPAVLFITRPDFFNFLHSNMDAKNTFQKNSSVKHMVNRIRRDPGKFADYQHNRDLVALLNSFADPQGDLPRGWETKKDKSGKDFFIDHNNRATSFIDPRLPLNIVDTSGAMLAPPRGRIRSRSEGEDELQNSTYAIQAAHNSRGGRGSGPPPVVPRPVETLRGGSSRSEEVPMAYNEKVIAFLKQPNIMDILLERQPGLGANQKLKDKLGQIRKDGIEALENLSNDMELIMLLSLFEESIMSYMPTPQQANALRSTLAQAISPQNSPQHSPHSSPVVGRANARAPAPYKRDFDAKLRNFYRKLEAKGFGQGPTKLKLTIRRDHLLEDAFGKIMAINKKDIQKCKLFICFAGEEGLDYGGPSREFFFLLSRELFNPYYGLFEYSAIDTYTVQISPMSAFVDNYLEWFRFCGRVIGLAIIHHFLLDAFFTRPFYKALLRQLCNLTDLESLDGEFYRSLLWVKDNDITDQLDLTFTADEEVFGQLTERELKPNGKNIAVTEKNKKEYIEKMVRWRIERGVAEQTESLVRGFYEVVDSRLVSVFDARELELVIAGTAEIDVADWRRNTEYRGGFHDKHHVINWFWMAVERFDNERRLRLLQFVTGTSSIPYEGFAALRGSNGPRKFCIEKWGKNSFLPRAHTCFNRLDLPAYTTYAMLMEKLVIAVEETSTFGID</sequence>
<feature type="active site" description="Glycyl thioester intermediate" evidence="7">
    <location>
        <position position="1644"/>
    </location>
</feature>
<dbReference type="InterPro" id="IPR035892">
    <property type="entry name" value="C2_domain_sf"/>
</dbReference>
<dbReference type="InterPro" id="IPR035983">
    <property type="entry name" value="Hect_E3_ubiquitin_ligase"/>
</dbReference>
<feature type="domain" description="WW" evidence="10">
    <location>
        <begin position="1072"/>
        <end position="1105"/>
    </location>
</feature>
<evidence type="ECO:0000256" key="6">
    <source>
        <dbReference type="ARBA" id="ARBA00022786"/>
    </source>
</evidence>
<feature type="compositionally biased region" description="Basic and acidic residues" evidence="8">
    <location>
        <begin position="940"/>
        <end position="960"/>
    </location>
</feature>
<dbReference type="SUPFAM" id="SSF56204">
    <property type="entry name" value="Hect, E3 ligase catalytic domain"/>
    <property type="match status" value="1"/>
</dbReference>
<feature type="compositionally biased region" description="Polar residues" evidence="8">
    <location>
        <begin position="929"/>
        <end position="938"/>
    </location>
</feature>